<evidence type="ECO:0000256" key="6">
    <source>
        <dbReference type="RuleBase" id="RU363077"/>
    </source>
</evidence>
<organism evidence="9 10">
    <name type="scientific">Trema orientale</name>
    <name type="common">Charcoal tree</name>
    <name type="synonym">Celtis orientalis</name>
    <dbReference type="NCBI Taxonomy" id="63057"/>
    <lineage>
        <taxon>Eukaryota</taxon>
        <taxon>Viridiplantae</taxon>
        <taxon>Streptophyta</taxon>
        <taxon>Embryophyta</taxon>
        <taxon>Tracheophyta</taxon>
        <taxon>Spermatophyta</taxon>
        <taxon>Magnoliopsida</taxon>
        <taxon>eudicotyledons</taxon>
        <taxon>Gunneridae</taxon>
        <taxon>Pentapetalae</taxon>
        <taxon>rosids</taxon>
        <taxon>fabids</taxon>
        <taxon>Rosales</taxon>
        <taxon>Cannabaceae</taxon>
        <taxon>Trema</taxon>
    </lineage>
</organism>
<keyword evidence="10" id="KW-1185">Reference proteome</keyword>
<keyword evidence="4 6" id="KW-1133">Transmembrane helix</keyword>
<feature type="transmembrane region" description="Helical" evidence="6">
    <location>
        <begin position="132"/>
        <end position="158"/>
    </location>
</feature>
<keyword evidence="5 6" id="KW-0472">Membrane</keyword>
<evidence type="ECO:0000256" key="4">
    <source>
        <dbReference type="ARBA" id="ARBA00022989"/>
    </source>
</evidence>
<dbReference type="InParanoid" id="A0A2P5ESP1"/>
<feature type="transmembrane region" description="Helical" evidence="6">
    <location>
        <begin position="277"/>
        <end position="298"/>
    </location>
</feature>
<dbReference type="OrthoDB" id="1728340at2759"/>
<sequence>MGLIVNPATAMVIVQMSFAGVNVLSKLAANDGMSMRVVVAYRFTFATGFLLPLALFLERGIRPKLTWVVLLQAFSCGLFGAGLAQNLYLKSLELTSATYASAMFNLVPAVTFILAVSLRIERVDFGKAAGKAKVLGALMGIGGALILTLYKGVAIQIWSTHIDLLHHNHNNASSSPAGHNRMLGCLLAVASCLCISLWLIIQAKMNEKYPCYYSSTALVSMIGAIQTVAYALWSEKDWNHWKLGWNIRLLTVAFSGIVTSGIMLVLIAWCLHMRGPLFVSAFNPLMLVLVALAGSLFLSEKLHLGTVLAAILIVIGLYLVLWGKTRETKRTHQLAPLESVQELPVSTPDINIRSPPHANTTCSQQSNKSARSPTPCVLSL</sequence>
<gene>
    <name evidence="9" type="primary">TorWAT43</name>
    <name evidence="9" type="ORF">TorRG33x02_157090</name>
</gene>
<evidence type="ECO:0000256" key="1">
    <source>
        <dbReference type="ARBA" id="ARBA00004141"/>
    </source>
</evidence>
<feature type="domain" description="EamA" evidence="8">
    <location>
        <begin position="10"/>
        <end position="147"/>
    </location>
</feature>
<feature type="compositionally biased region" description="Polar residues" evidence="7">
    <location>
        <begin position="357"/>
        <end position="372"/>
    </location>
</feature>
<reference evidence="10" key="1">
    <citation type="submission" date="2016-06" db="EMBL/GenBank/DDBJ databases">
        <title>Parallel loss of symbiosis genes in relatives of nitrogen-fixing non-legume Parasponia.</title>
        <authorList>
            <person name="Van Velzen R."/>
            <person name="Holmer R."/>
            <person name="Bu F."/>
            <person name="Rutten L."/>
            <person name="Van Zeijl A."/>
            <person name="Liu W."/>
            <person name="Santuari L."/>
            <person name="Cao Q."/>
            <person name="Sharma T."/>
            <person name="Shen D."/>
            <person name="Roswanjaya Y."/>
            <person name="Wardhani T."/>
            <person name="Kalhor M.S."/>
            <person name="Jansen J."/>
            <person name="Van den Hoogen J."/>
            <person name="Gungor B."/>
            <person name="Hartog M."/>
            <person name="Hontelez J."/>
            <person name="Verver J."/>
            <person name="Yang W.-C."/>
            <person name="Schijlen E."/>
            <person name="Repin R."/>
            <person name="Schilthuizen M."/>
            <person name="Schranz E."/>
            <person name="Heidstra R."/>
            <person name="Miyata K."/>
            <person name="Fedorova E."/>
            <person name="Kohlen W."/>
            <person name="Bisseling T."/>
            <person name="Smit S."/>
            <person name="Geurts R."/>
        </authorList>
    </citation>
    <scope>NUCLEOTIDE SEQUENCE [LARGE SCALE GENOMIC DNA]</scope>
    <source>
        <strain evidence="10">cv. RG33-2</strain>
    </source>
</reference>
<name>A0A2P5ESP1_TREOI</name>
<dbReference type="GO" id="GO:0016020">
    <property type="term" value="C:membrane"/>
    <property type="evidence" value="ECO:0007669"/>
    <property type="project" value="UniProtKB-SubCell"/>
</dbReference>
<feature type="transmembrane region" description="Helical" evidence="6">
    <location>
        <begin position="100"/>
        <end position="120"/>
    </location>
</feature>
<dbReference type="InterPro" id="IPR000620">
    <property type="entry name" value="EamA_dom"/>
</dbReference>
<evidence type="ECO:0000256" key="7">
    <source>
        <dbReference type="SAM" id="MobiDB-lite"/>
    </source>
</evidence>
<dbReference type="SUPFAM" id="SSF103481">
    <property type="entry name" value="Multidrug resistance efflux transporter EmrE"/>
    <property type="match status" value="2"/>
</dbReference>
<feature type="transmembrane region" description="Helical" evidence="6">
    <location>
        <begin position="245"/>
        <end position="270"/>
    </location>
</feature>
<dbReference type="GO" id="GO:0022857">
    <property type="term" value="F:transmembrane transporter activity"/>
    <property type="evidence" value="ECO:0007669"/>
    <property type="project" value="InterPro"/>
</dbReference>
<feature type="transmembrane region" description="Helical" evidence="6">
    <location>
        <begin position="69"/>
        <end position="88"/>
    </location>
</feature>
<dbReference type="InterPro" id="IPR037185">
    <property type="entry name" value="EmrE-like"/>
</dbReference>
<dbReference type="InterPro" id="IPR030184">
    <property type="entry name" value="WAT1-related"/>
</dbReference>
<feature type="domain" description="EamA" evidence="8">
    <location>
        <begin position="183"/>
        <end position="321"/>
    </location>
</feature>
<feature type="transmembrane region" description="Helical" evidence="6">
    <location>
        <begin position="35"/>
        <end position="57"/>
    </location>
</feature>
<dbReference type="EMBL" id="JXTC01000105">
    <property type="protein sequence ID" value="PON88495.1"/>
    <property type="molecule type" value="Genomic_DNA"/>
</dbReference>
<evidence type="ECO:0000313" key="9">
    <source>
        <dbReference type="EMBL" id="PON88495.1"/>
    </source>
</evidence>
<evidence type="ECO:0000256" key="2">
    <source>
        <dbReference type="ARBA" id="ARBA00007635"/>
    </source>
</evidence>
<dbReference type="PANTHER" id="PTHR31218">
    <property type="entry name" value="WAT1-RELATED PROTEIN"/>
    <property type="match status" value="1"/>
</dbReference>
<comment type="caution">
    <text evidence="9">The sequence shown here is derived from an EMBL/GenBank/DDBJ whole genome shotgun (WGS) entry which is preliminary data.</text>
</comment>
<feature type="transmembrane region" description="Helical" evidence="6">
    <location>
        <begin position="304"/>
        <end position="323"/>
    </location>
</feature>
<evidence type="ECO:0000256" key="3">
    <source>
        <dbReference type="ARBA" id="ARBA00022692"/>
    </source>
</evidence>
<dbReference type="Pfam" id="PF00892">
    <property type="entry name" value="EamA"/>
    <property type="match status" value="2"/>
</dbReference>
<feature type="region of interest" description="Disordered" evidence="7">
    <location>
        <begin position="354"/>
        <end position="380"/>
    </location>
</feature>
<protein>
    <recommendedName>
        <fullName evidence="6">WAT1-related protein</fullName>
    </recommendedName>
</protein>
<comment type="similarity">
    <text evidence="2 6">Belongs to the drug/metabolite transporter (DMT) superfamily. Plant drug/metabolite exporter (P-DME) (TC 2.A.7.4) family.</text>
</comment>
<accession>A0A2P5ESP1</accession>
<keyword evidence="3 6" id="KW-0812">Transmembrane</keyword>
<dbReference type="Proteomes" id="UP000237000">
    <property type="component" value="Unassembled WGS sequence"/>
</dbReference>
<evidence type="ECO:0000259" key="8">
    <source>
        <dbReference type="Pfam" id="PF00892"/>
    </source>
</evidence>
<feature type="transmembrane region" description="Helical" evidence="6">
    <location>
        <begin position="212"/>
        <end position="233"/>
    </location>
</feature>
<feature type="transmembrane region" description="Helical" evidence="6">
    <location>
        <begin position="178"/>
        <end position="200"/>
    </location>
</feature>
<comment type="subcellular location">
    <subcellularLocation>
        <location evidence="1 6">Membrane</location>
        <topology evidence="1 6">Multi-pass membrane protein</topology>
    </subcellularLocation>
</comment>
<dbReference type="AlphaFoldDB" id="A0A2P5ESP1"/>
<evidence type="ECO:0000256" key="5">
    <source>
        <dbReference type="ARBA" id="ARBA00023136"/>
    </source>
</evidence>
<proteinExistence type="inferred from homology"/>
<evidence type="ECO:0000313" key="10">
    <source>
        <dbReference type="Proteomes" id="UP000237000"/>
    </source>
</evidence>